<evidence type="ECO:0000259" key="2">
    <source>
        <dbReference type="Pfam" id="PF07693"/>
    </source>
</evidence>
<dbReference type="KEGG" id="surl:BI350_10915"/>
<protein>
    <recommendedName>
        <fullName evidence="2">KAP NTPase domain-containing protein</fullName>
    </recommendedName>
</protein>
<dbReference type="InterPro" id="IPR011646">
    <property type="entry name" value="KAP_P-loop"/>
</dbReference>
<dbReference type="Proteomes" id="UP000185746">
    <property type="component" value="Chromosome"/>
</dbReference>
<dbReference type="SUPFAM" id="SSF52540">
    <property type="entry name" value="P-loop containing nucleoside triphosphate hydrolases"/>
    <property type="match status" value="1"/>
</dbReference>
<sequence length="719" mass="82921">MKPPHNYSSDAPIYDAALDKFNRFPFSQRVANVIAKRNDSSSIVIGIYGAWGDGKTSVLNFIEGELQTEENVVCLKFNPWRFGDEDQMLINFFNDLATAIDRSIETGKERIGSLIEKYGKPLASVLGNEGVAEGVKSFFSGADIEELRERIERLLEEEKKRVVILIDDIDRLEKNEIHAVFRLVKLTADFKYTAYVLAFDKYVVSSALQERYGDNTIGTGNSFLEKIIQVPLELPSIESEDLRNFCFNEIDQVLNFSNIVLTEEDVRQFFSNFSKGLEVHLKTPRQAKLYSNILMFSLPMLKSEANVVDLMLIEGIRVLLPEFYALIRDNRSLFLKDSTSSYGTDQKEKSRRKERIESALNEFTQEEMEQIIDLLCFLFPRLNSVFGNNYYGGSSELIWSEKQRICSPQYFQRYFTYAISTKDVSDLAINELLIFSEDHSEEEIVNKIKAILSDKNAETFISKLRRLSKNFTLLQSRNLAISIAKIGSNFPNPVQFIRSMNTFGQGAMFTGDCIENLKSKEEQFKLAKDVIFNADTLYFATACFTWFRRDTEEHPNPRGFSGEEYAKLAGILAKRITFELSNIDHIDVEKIQNFPHVLSIWNEYGKSQEATNIITRKIRTDKNFVFELLNSYTPTAFGEFGSRKSSFRRDNYDAIQKVLDPTIIVDTINEVYDDLVIDERYPEFLDVPRNEELARQFLWIHNKFSDEEVNKEEMDSSKK</sequence>
<organism evidence="3 4">
    <name type="scientific">Sporosarcina ureilytica</name>
    <dbReference type="NCBI Taxonomy" id="298596"/>
    <lineage>
        <taxon>Bacteria</taxon>
        <taxon>Bacillati</taxon>
        <taxon>Bacillota</taxon>
        <taxon>Bacilli</taxon>
        <taxon>Bacillales</taxon>
        <taxon>Caryophanaceae</taxon>
        <taxon>Sporosarcina</taxon>
    </lineage>
</organism>
<dbReference type="RefSeq" id="WP_075528142.1">
    <property type="nucleotide sequence ID" value="NZ_CP017560.1"/>
</dbReference>
<dbReference type="Gene3D" id="3.40.50.300">
    <property type="entry name" value="P-loop containing nucleotide triphosphate hydrolases"/>
    <property type="match status" value="1"/>
</dbReference>
<reference evidence="3 4" key="1">
    <citation type="submission" date="2016-09" db="EMBL/GenBank/DDBJ databases">
        <title>Complete genome sequence of the Lysinibacillus sphaericus LMG 22257, a specie of Bacillus with ureolytic activity that can effectively biodeposit calcium carbonate.</title>
        <authorList>
            <person name="Yan W."/>
        </authorList>
    </citation>
    <scope>NUCLEOTIDE SEQUENCE [LARGE SCALE GENOMIC DNA]</scope>
    <source>
        <strain evidence="3 4">LMG 22257</strain>
    </source>
</reference>
<dbReference type="PANTHER" id="PTHR22674:SF6">
    <property type="entry name" value="NTPASE KAP FAMILY P-LOOP DOMAIN-CONTAINING PROTEIN 1"/>
    <property type="match status" value="1"/>
</dbReference>
<dbReference type="InterPro" id="IPR027417">
    <property type="entry name" value="P-loop_NTPase"/>
</dbReference>
<dbReference type="AlphaFoldDB" id="A0A1D8JH07"/>
<dbReference type="EMBL" id="CP017560">
    <property type="protein sequence ID" value="AOV07995.1"/>
    <property type="molecule type" value="Genomic_DNA"/>
</dbReference>
<accession>A0A1D8JH07</accession>
<keyword evidence="1" id="KW-0175">Coiled coil</keyword>
<gene>
    <name evidence="3" type="ORF">BI350_10915</name>
</gene>
<evidence type="ECO:0000256" key="1">
    <source>
        <dbReference type="SAM" id="Coils"/>
    </source>
</evidence>
<proteinExistence type="predicted"/>
<dbReference type="InterPro" id="IPR052754">
    <property type="entry name" value="NTPase_KAP_P-loop"/>
</dbReference>
<dbReference type="PANTHER" id="PTHR22674">
    <property type="entry name" value="NTPASE, KAP FAMILY P-LOOP DOMAIN-CONTAINING 1"/>
    <property type="match status" value="1"/>
</dbReference>
<evidence type="ECO:0000313" key="3">
    <source>
        <dbReference type="EMBL" id="AOV07995.1"/>
    </source>
</evidence>
<feature type="domain" description="KAP NTPase" evidence="2">
    <location>
        <begin position="25"/>
        <end position="294"/>
    </location>
</feature>
<name>A0A1D8JH07_9BACL</name>
<evidence type="ECO:0000313" key="4">
    <source>
        <dbReference type="Proteomes" id="UP000185746"/>
    </source>
</evidence>
<keyword evidence="4" id="KW-1185">Reference proteome</keyword>
<feature type="coiled-coil region" evidence="1">
    <location>
        <begin position="141"/>
        <end position="175"/>
    </location>
</feature>
<dbReference type="Pfam" id="PF07693">
    <property type="entry name" value="KAP_NTPase"/>
    <property type="match status" value="1"/>
</dbReference>